<dbReference type="GeneID" id="6077831"/>
<dbReference type="KEGG" id="lbc:LACBIDRAFT_328072"/>
<dbReference type="HOGENOM" id="CLU_1816126_0_0_1"/>
<dbReference type="InParanoid" id="B0DDN5"/>
<dbReference type="Proteomes" id="UP000001194">
    <property type="component" value="Unassembled WGS sequence"/>
</dbReference>
<reference evidence="1 2" key="1">
    <citation type="journal article" date="2008" name="Nature">
        <title>The genome of Laccaria bicolor provides insights into mycorrhizal symbiosis.</title>
        <authorList>
            <person name="Martin F."/>
            <person name="Aerts A."/>
            <person name="Ahren D."/>
            <person name="Brun A."/>
            <person name="Danchin E.G.J."/>
            <person name="Duchaussoy F."/>
            <person name="Gibon J."/>
            <person name="Kohler A."/>
            <person name="Lindquist E."/>
            <person name="Pereda V."/>
            <person name="Salamov A."/>
            <person name="Shapiro H.J."/>
            <person name="Wuyts J."/>
            <person name="Blaudez D."/>
            <person name="Buee M."/>
            <person name="Brokstein P."/>
            <person name="Canbaeck B."/>
            <person name="Cohen D."/>
            <person name="Courty P.E."/>
            <person name="Coutinho P.M."/>
            <person name="Delaruelle C."/>
            <person name="Detter J.C."/>
            <person name="Deveau A."/>
            <person name="DiFazio S."/>
            <person name="Duplessis S."/>
            <person name="Fraissinet-Tachet L."/>
            <person name="Lucic E."/>
            <person name="Frey-Klett P."/>
            <person name="Fourrey C."/>
            <person name="Feussner I."/>
            <person name="Gay G."/>
            <person name="Grimwood J."/>
            <person name="Hoegger P.J."/>
            <person name="Jain P."/>
            <person name="Kilaru S."/>
            <person name="Labbe J."/>
            <person name="Lin Y.C."/>
            <person name="Legue V."/>
            <person name="Le Tacon F."/>
            <person name="Marmeisse R."/>
            <person name="Melayah D."/>
            <person name="Montanini B."/>
            <person name="Muratet M."/>
            <person name="Nehls U."/>
            <person name="Niculita-Hirzel H."/>
            <person name="Oudot-Le Secq M.P."/>
            <person name="Peter M."/>
            <person name="Quesneville H."/>
            <person name="Rajashekar B."/>
            <person name="Reich M."/>
            <person name="Rouhier N."/>
            <person name="Schmutz J."/>
            <person name="Yin T."/>
            <person name="Chalot M."/>
            <person name="Henrissat B."/>
            <person name="Kuees U."/>
            <person name="Lucas S."/>
            <person name="Van de Peer Y."/>
            <person name="Podila G.K."/>
            <person name="Polle A."/>
            <person name="Pukkila P.J."/>
            <person name="Richardson P.M."/>
            <person name="Rouze P."/>
            <person name="Sanders I.R."/>
            <person name="Stajich J.E."/>
            <person name="Tunlid A."/>
            <person name="Tuskan G."/>
            <person name="Grigoriev I.V."/>
        </authorList>
    </citation>
    <scope>NUCLEOTIDE SEQUENCE [LARGE SCALE GENOMIC DNA]</scope>
    <source>
        <strain evidence="2">S238N-H82 / ATCC MYA-4686</strain>
    </source>
</reference>
<organism evidence="2">
    <name type="scientific">Laccaria bicolor (strain S238N-H82 / ATCC MYA-4686)</name>
    <name type="common">Bicoloured deceiver</name>
    <name type="synonym">Laccaria laccata var. bicolor</name>
    <dbReference type="NCBI Taxonomy" id="486041"/>
    <lineage>
        <taxon>Eukaryota</taxon>
        <taxon>Fungi</taxon>
        <taxon>Dikarya</taxon>
        <taxon>Basidiomycota</taxon>
        <taxon>Agaricomycotina</taxon>
        <taxon>Agaricomycetes</taxon>
        <taxon>Agaricomycetidae</taxon>
        <taxon>Agaricales</taxon>
        <taxon>Agaricineae</taxon>
        <taxon>Hydnangiaceae</taxon>
        <taxon>Laccaria</taxon>
    </lineage>
</organism>
<evidence type="ECO:0000313" key="1">
    <source>
        <dbReference type="EMBL" id="EDR07245.1"/>
    </source>
</evidence>
<proteinExistence type="predicted"/>
<dbReference type="RefSeq" id="XP_001882176.1">
    <property type="nucleotide sequence ID" value="XM_001882141.1"/>
</dbReference>
<dbReference type="AlphaFoldDB" id="B0DDN5"/>
<keyword evidence="2" id="KW-1185">Reference proteome</keyword>
<sequence length="142" mass="15434">MDTVGIEPTTSRNHGLDAEYDHPVLRPLSPICYITAFIPASSTLLQPIYTAKRPHSSDCHSVRLKAAIPLSGLDAANDAALQSSADLANPACTRKLMSKGANINPYMTRNIVYPMSKIANNAADPTNILMTGLNRRFKVRLN</sequence>
<gene>
    <name evidence="1" type="ORF">LACBIDRAFT_328072</name>
</gene>
<dbReference type="EMBL" id="DS547105">
    <property type="protein sequence ID" value="EDR07245.1"/>
    <property type="molecule type" value="Genomic_DNA"/>
</dbReference>
<accession>B0DDN5</accession>
<evidence type="ECO:0000313" key="2">
    <source>
        <dbReference type="Proteomes" id="UP000001194"/>
    </source>
</evidence>
<name>B0DDN5_LACBS</name>
<protein>
    <submittedName>
        <fullName evidence="1">Predicted protein</fullName>
    </submittedName>
</protein>